<gene>
    <name evidence="3" type="ORF">PLEPLA_LOCUS25362</name>
</gene>
<evidence type="ECO:0000313" key="4">
    <source>
        <dbReference type="Proteomes" id="UP001153269"/>
    </source>
</evidence>
<dbReference type="AlphaFoldDB" id="A0A9N7UVC0"/>
<keyword evidence="1" id="KW-0863">Zinc-finger</keyword>
<sequence length="123" mass="13651">MKCFGCGKEGHLIRLCPGRAGAPGPPACLGWCWGLCPDGAVERHTRFTGGGTSEDSLTETQENLQEDVKSLYTSTSIRKFLHHTKGTRLVRVEDFFPVSELFLKSVKYHMEKSEGTDQPTFTD</sequence>
<keyword evidence="1" id="KW-0862">Zinc</keyword>
<accession>A0A9N7UVC0</accession>
<comment type="caution">
    <text evidence="3">The sequence shown here is derived from an EMBL/GenBank/DDBJ whole genome shotgun (WGS) entry which is preliminary data.</text>
</comment>
<organism evidence="3 4">
    <name type="scientific">Pleuronectes platessa</name>
    <name type="common">European plaice</name>
    <dbReference type="NCBI Taxonomy" id="8262"/>
    <lineage>
        <taxon>Eukaryota</taxon>
        <taxon>Metazoa</taxon>
        <taxon>Chordata</taxon>
        <taxon>Craniata</taxon>
        <taxon>Vertebrata</taxon>
        <taxon>Euteleostomi</taxon>
        <taxon>Actinopterygii</taxon>
        <taxon>Neopterygii</taxon>
        <taxon>Teleostei</taxon>
        <taxon>Neoteleostei</taxon>
        <taxon>Acanthomorphata</taxon>
        <taxon>Carangaria</taxon>
        <taxon>Pleuronectiformes</taxon>
        <taxon>Pleuronectoidei</taxon>
        <taxon>Pleuronectidae</taxon>
        <taxon>Pleuronectes</taxon>
    </lineage>
</organism>
<feature type="domain" description="CCHC-type" evidence="2">
    <location>
        <begin position="2"/>
        <end position="17"/>
    </location>
</feature>
<dbReference type="Proteomes" id="UP001153269">
    <property type="component" value="Unassembled WGS sequence"/>
</dbReference>
<keyword evidence="4" id="KW-1185">Reference proteome</keyword>
<dbReference type="EMBL" id="CADEAL010002014">
    <property type="protein sequence ID" value="CAB1437364.1"/>
    <property type="molecule type" value="Genomic_DNA"/>
</dbReference>
<proteinExistence type="predicted"/>
<evidence type="ECO:0000256" key="1">
    <source>
        <dbReference type="PROSITE-ProRule" id="PRU00047"/>
    </source>
</evidence>
<name>A0A9N7UVC0_PLEPL</name>
<reference evidence="3" key="1">
    <citation type="submission" date="2020-03" db="EMBL/GenBank/DDBJ databases">
        <authorList>
            <person name="Weist P."/>
        </authorList>
    </citation>
    <scope>NUCLEOTIDE SEQUENCE</scope>
</reference>
<dbReference type="Gene3D" id="4.10.60.10">
    <property type="entry name" value="Zinc finger, CCHC-type"/>
    <property type="match status" value="1"/>
</dbReference>
<dbReference type="GO" id="GO:0003676">
    <property type="term" value="F:nucleic acid binding"/>
    <property type="evidence" value="ECO:0007669"/>
    <property type="project" value="InterPro"/>
</dbReference>
<evidence type="ECO:0000259" key="2">
    <source>
        <dbReference type="PROSITE" id="PS50158"/>
    </source>
</evidence>
<dbReference type="InterPro" id="IPR001878">
    <property type="entry name" value="Znf_CCHC"/>
</dbReference>
<protein>
    <recommendedName>
        <fullName evidence="2">CCHC-type domain-containing protein</fullName>
    </recommendedName>
</protein>
<dbReference type="PROSITE" id="PS50158">
    <property type="entry name" value="ZF_CCHC"/>
    <property type="match status" value="1"/>
</dbReference>
<evidence type="ECO:0000313" key="3">
    <source>
        <dbReference type="EMBL" id="CAB1437364.1"/>
    </source>
</evidence>
<dbReference type="GO" id="GO:0008270">
    <property type="term" value="F:zinc ion binding"/>
    <property type="evidence" value="ECO:0007669"/>
    <property type="project" value="UniProtKB-KW"/>
</dbReference>
<keyword evidence="1" id="KW-0479">Metal-binding</keyword>